<reference evidence="2 3" key="1">
    <citation type="journal article" date="2017" name="Plant Biotechnol. J.">
        <title>A comprehensive draft genome sequence for lupin (Lupinus angustifolius), an emerging health food: insights into plant-microbe interactions and legume evolution.</title>
        <authorList>
            <person name="Hane J.K."/>
            <person name="Ming Y."/>
            <person name="Kamphuis L.G."/>
            <person name="Nelson M.N."/>
            <person name="Garg G."/>
            <person name="Atkins C.A."/>
            <person name="Bayer P.E."/>
            <person name="Bravo A."/>
            <person name="Bringans S."/>
            <person name="Cannon S."/>
            <person name="Edwards D."/>
            <person name="Foley R."/>
            <person name="Gao L.L."/>
            <person name="Harrison M.J."/>
            <person name="Huang W."/>
            <person name="Hurgobin B."/>
            <person name="Li S."/>
            <person name="Liu C.W."/>
            <person name="McGrath A."/>
            <person name="Morahan G."/>
            <person name="Murray J."/>
            <person name="Weller J."/>
            <person name="Jian J."/>
            <person name="Singh K.B."/>
        </authorList>
    </citation>
    <scope>NUCLEOTIDE SEQUENCE [LARGE SCALE GENOMIC DNA]</scope>
    <source>
        <strain evidence="3">cv. Tanjil</strain>
        <tissue evidence="2">Whole plant</tissue>
    </source>
</reference>
<organism evidence="2 3">
    <name type="scientific">Lupinus angustifolius</name>
    <name type="common">Narrow-leaved blue lupine</name>
    <dbReference type="NCBI Taxonomy" id="3871"/>
    <lineage>
        <taxon>Eukaryota</taxon>
        <taxon>Viridiplantae</taxon>
        <taxon>Streptophyta</taxon>
        <taxon>Embryophyta</taxon>
        <taxon>Tracheophyta</taxon>
        <taxon>Spermatophyta</taxon>
        <taxon>Magnoliopsida</taxon>
        <taxon>eudicotyledons</taxon>
        <taxon>Gunneridae</taxon>
        <taxon>Pentapetalae</taxon>
        <taxon>rosids</taxon>
        <taxon>fabids</taxon>
        <taxon>Fabales</taxon>
        <taxon>Fabaceae</taxon>
        <taxon>Papilionoideae</taxon>
        <taxon>50 kb inversion clade</taxon>
        <taxon>genistoids sensu lato</taxon>
        <taxon>core genistoids</taxon>
        <taxon>Genisteae</taxon>
        <taxon>Lupinus</taxon>
    </lineage>
</organism>
<feature type="region of interest" description="Disordered" evidence="1">
    <location>
        <begin position="37"/>
        <end position="81"/>
    </location>
</feature>
<evidence type="ECO:0000256" key="1">
    <source>
        <dbReference type="SAM" id="MobiDB-lite"/>
    </source>
</evidence>
<accession>A0A1J7GJY7</accession>
<dbReference type="OMA" id="KPITFSH"/>
<dbReference type="AlphaFoldDB" id="A0A1J7GJY7"/>
<feature type="compositionally biased region" description="Low complexity" evidence="1">
    <location>
        <begin position="60"/>
        <end position="72"/>
    </location>
</feature>
<proteinExistence type="predicted"/>
<dbReference type="Gramene" id="OIW00764">
    <property type="protein sequence ID" value="OIW00764"/>
    <property type="gene ID" value="TanjilG_13138"/>
</dbReference>
<dbReference type="EMBL" id="CM007372">
    <property type="protein sequence ID" value="OIW00764.1"/>
    <property type="molecule type" value="Genomic_DNA"/>
</dbReference>
<name>A0A1J7GJY7_LUPAN</name>
<protein>
    <submittedName>
        <fullName evidence="2">Uncharacterized protein</fullName>
    </submittedName>
</protein>
<dbReference type="Proteomes" id="UP000188354">
    <property type="component" value="Chromosome LG12"/>
</dbReference>
<evidence type="ECO:0000313" key="2">
    <source>
        <dbReference type="EMBL" id="OIW00764.1"/>
    </source>
</evidence>
<evidence type="ECO:0000313" key="3">
    <source>
        <dbReference type="Proteomes" id="UP000188354"/>
    </source>
</evidence>
<keyword evidence="3" id="KW-1185">Reference proteome</keyword>
<sequence length="105" mass="12111">MTTSRENKSTQKPVKFSESEIEAAKVLLQLKNGYYSEHDHHKNNTMLQRKQHNKVDRDGASSSSITAAATAEAEADAFERENMDKNRYRHIKDIYVNKTTKKRVI</sequence>
<gene>
    <name evidence="2" type="ORF">TanjilG_13138</name>
</gene>